<dbReference type="PANTHER" id="PTHR34217">
    <property type="entry name" value="METAL-DEPENDENT CARBOXYPEPTIDASE"/>
    <property type="match status" value="1"/>
</dbReference>
<comment type="caution">
    <text evidence="4">The sequence shown here is derived from an EMBL/GenBank/DDBJ whole genome shotgun (WGS) entry which is preliminary data.</text>
</comment>
<proteinExistence type="inferred from homology"/>
<accession>A0A395V767</accession>
<dbReference type="GO" id="GO:0046872">
    <property type="term" value="F:metal ion binding"/>
    <property type="evidence" value="ECO:0007669"/>
    <property type="project" value="UniProtKB-KW"/>
</dbReference>
<comment type="function">
    <text evidence="1">Broad specificity carboxypetidase that releases amino acids sequentially from the C-terminus, including neutral, aromatic, polar and basic residues.</text>
</comment>
<keyword evidence="1" id="KW-0482">Metalloprotease</keyword>
<comment type="similarity">
    <text evidence="1">Belongs to the peptidase M32 family.</text>
</comment>
<keyword evidence="1" id="KW-0378">Hydrolase</keyword>
<dbReference type="RefSeq" id="WP_118098577.1">
    <property type="nucleotide sequence ID" value="NZ_QRVL01000024.1"/>
</dbReference>
<dbReference type="PRINTS" id="PR00998">
    <property type="entry name" value="CRBOXYPTASET"/>
</dbReference>
<evidence type="ECO:0000313" key="4">
    <source>
        <dbReference type="EMBL" id="RGS36193.1"/>
    </source>
</evidence>
<feature type="binding site" evidence="2">
    <location>
        <position position="268"/>
    </location>
    <ligand>
        <name>Zn(2+)</name>
        <dbReference type="ChEBI" id="CHEBI:29105"/>
        <note>catalytic</note>
    </ligand>
</feature>
<dbReference type="EMBL" id="QRVL01000024">
    <property type="protein sequence ID" value="RGS36193.1"/>
    <property type="molecule type" value="Genomic_DNA"/>
</dbReference>
<keyword evidence="2" id="KW-0862">Zinc</keyword>
<feature type="binding site" evidence="2">
    <location>
        <position position="294"/>
    </location>
    <ligand>
        <name>Zn(2+)</name>
        <dbReference type="ChEBI" id="CHEBI:29105"/>
        <note>catalytic</note>
    </ligand>
</feature>
<name>A0A395V767_9FIRM</name>
<dbReference type="CDD" id="cd06460">
    <property type="entry name" value="M32_Taq"/>
    <property type="match status" value="1"/>
</dbReference>
<reference evidence="4 5" key="1">
    <citation type="submission" date="2018-08" db="EMBL/GenBank/DDBJ databases">
        <title>A genome reference for cultivated species of the human gut microbiota.</title>
        <authorList>
            <person name="Zou Y."/>
            <person name="Xue W."/>
            <person name="Luo G."/>
        </authorList>
    </citation>
    <scope>NUCLEOTIDE SEQUENCE [LARGE SCALE GENOMIC DNA]</scope>
    <source>
        <strain evidence="4 5">AF22-12AC</strain>
    </source>
</reference>
<dbReference type="PROSITE" id="PS52034">
    <property type="entry name" value="PEPTIDASE_M32"/>
    <property type="match status" value="1"/>
</dbReference>
<keyword evidence="1 2" id="KW-0479">Metal-binding</keyword>
<dbReference type="PIRSF" id="PIRSF006615">
    <property type="entry name" value="Zn_crbxpep_Taq"/>
    <property type="match status" value="1"/>
</dbReference>
<keyword evidence="1" id="KW-0645">Protease</keyword>
<evidence type="ECO:0000256" key="1">
    <source>
        <dbReference type="PIRNR" id="PIRNR006615"/>
    </source>
</evidence>
<feature type="active site" description="Proton donor/acceptor" evidence="3">
    <location>
        <position position="265"/>
    </location>
</feature>
<comment type="catalytic activity">
    <reaction evidence="1">
        <text>Release of a C-terminal amino acid with broad specificity, except for -Pro.</text>
        <dbReference type="EC" id="3.4.17.19"/>
    </reaction>
</comment>
<dbReference type="AlphaFoldDB" id="A0A395V767"/>
<dbReference type="Gene3D" id="1.10.1370.30">
    <property type="match status" value="1"/>
</dbReference>
<dbReference type="Pfam" id="PF02074">
    <property type="entry name" value="Peptidase_M32"/>
    <property type="match status" value="1"/>
</dbReference>
<dbReference type="InterPro" id="IPR001333">
    <property type="entry name" value="Peptidase_M32_Taq"/>
</dbReference>
<protein>
    <recommendedName>
        <fullName evidence="1">Metal-dependent carboxypeptidase</fullName>
        <ecNumber evidence="1">3.4.17.19</ecNumber>
    </recommendedName>
</protein>
<gene>
    <name evidence="4" type="ORF">DWX93_15960</name>
</gene>
<comment type="cofactor">
    <cofactor evidence="2">
        <name>Zn(2+)</name>
        <dbReference type="ChEBI" id="CHEBI:29105"/>
    </cofactor>
    <text evidence="2">Binds 1 zinc ion per subunit.</text>
</comment>
<dbReference type="SUPFAM" id="SSF55486">
    <property type="entry name" value="Metalloproteases ('zincins'), catalytic domain"/>
    <property type="match status" value="1"/>
</dbReference>
<sequence>MSTLLEEFKEYLKEMNQYDHVTGLLQWDMQTTVPKLGQAAHVDALTYFSTKSFEMGTSEKLGEFLEKLAQPAEYDALDDTWRFIVKRMKRDYDRNKRIPADLYEAFVRAAAESGNAWEEAKNASDFSIYAPHLRNMIEMTKQVIGYTDPGKDVYDALLDQCEEGMDQATIDRLFEEVKTELIPLVEQITAKKLPENPTFHAYADPDAQRRVQWLLLDYIGFRRDAGAVGETEHPFTTNFSSKDVRVTNHYYETEPLSAMFSAIHEGGHAIFEQNVNPEYDNTVAGSCCYMGVHESQSRFYENILGRNINFWKPIYEKLGELLPQFKNVTLEAFEREINRVENSMVRTEADEVTYCFHIILRYEMEKAIFYDHVPVEKLPELWNQKMQEYLHITPKNDAEGILQDVHWSDGSFGYFPSYLLGSIYDGMYLEKMEEELGSVDEILADGRIGEITKWLNEKIHWYGSTRTPKEVIAAVCGKEVSAQPLVRYMKKKYTRLYGLSEEA</sequence>
<dbReference type="Proteomes" id="UP000266172">
    <property type="component" value="Unassembled WGS sequence"/>
</dbReference>
<dbReference type="EC" id="3.4.17.19" evidence="1"/>
<keyword evidence="1 4" id="KW-0121">Carboxypeptidase</keyword>
<organism evidence="4 5">
    <name type="scientific">Roseburia hominis</name>
    <dbReference type="NCBI Taxonomy" id="301301"/>
    <lineage>
        <taxon>Bacteria</taxon>
        <taxon>Bacillati</taxon>
        <taxon>Bacillota</taxon>
        <taxon>Clostridia</taxon>
        <taxon>Lachnospirales</taxon>
        <taxon>Lachnospiraceae</taxon>
        <taxon>Roseburia</taxon>
    </lineage>
</organism>
<evidence type="ECO:0000313" key="5">
    <source>
        <dbReference type="Proteomes" id="UP000266172"/>
    </source>
</evidence>
<dbReference type="GO" id="GO:0004181">
    <property type="term" value="F:metallocarboxypeptidase activity"/>
    <property type="evidence" value="ECO:0007669"/>
    <property type="project" value="UniProtKB-UniRule"/>
</dbReference>
<feature type="binding site" evidence="2">
    <location>
        <position position="264"/>
    </location>
    <ligand>
        <name>Zn(2+)</name>
        <dbReference type="ChEBI" id="CHEBI:29105"/>
        <note>catalytic</note>
    </ligand>
</feature>
<dbReference type="PANTHER" id="PTHR34217:SF1">
    <property type="entry name" value="CARBOXYPEPTIDASE 1"/>
    <property type="match status" value="1"/>
</dbReference>
<dbReference type="GO" id="GO:0006508">
    <property type="term" value="P:proteolysis"/>
    <property type="evidence" value="ECO:0007669"/>
    <property type="project" value="UniProtKB-UniRule"/>
</dbReference>
<evidence type="ECO:0000256" key="3">
    <source>
        <dbReference type="PIRSR" id="PIRSR006615-2"/>
    </source>
</evidence>
<evidence type="ECO:0000256" key="2">
    <source>
        <dbReference type="PIRSR" id="PIRSR006615-1"/>
    </source>
</evidence>